<keyword evidence="4" id="KW-1185">Reference proteome</keyword>
<sequence length="306" mass="33008">MTVPGLPEVFRGTVAVASGLVTPDLLRGPQFARVLPDTYVRAELCPPDLRLRSLAAYAWAGPGAILCGYSAAELLGASCAPRDAPAEVAVTAVRAGPRSRAGVVRVRRDLLHPDDITELGGLRTTGRIRTAFDLARRLPPVEGVVAVDALARGAFAPDLLREFAARHPGLRGVRKVLDAVCWADARSGSPPETRLRLILVRAGLPWPVPQHPVVDGRNEILWLDLAYPAALLGVEYDGGGHFATPEAARADARRHTRLVAEGWRVLRYTAQDMRRAPGRIVAEVRHALGPTHRDAAQRAGKIHNSR</sequence>
<comment type="caution">
    <text evidence="3">The sequence shown here is derived from an EMBL/GenBank/DDBJ whole genome shotgun (WGS) entry which is preliminary data.</text>
</comment>
<dbReference type="InterPro" id="IPR011335">
    <property type="entry name" value="Restrct_endonuc-II-like"/>
</dbReference>
<dbReference type="SUPFAM" id="SSF52980">
    <property type="entry name" value="Restriction endonuclease-like"/>
    <property type="match status" value="1"/>
</dbReference>
<evidence type="ECO:0000259" key="2">
    <source>
        <dbReference type="Pfam" id="PF09407"/>
    </source>
</evidence>
<dbReference type="Pfam" id="PF04480">
    <property type="entry name" value="DUF559"/>
    <property type="match status" value="1"/>
</dbReference>
<accession>A0ABN1XKQ4</accession>
<dbReference type="RefSeq" id="WP_344018368.1">
    <property type="nucleotide sequence ID" value="NZ_BAAAJK010000003.1"/>
</dbReference>
<feature type="domain" description="AbiEi antitoxin C-terminal" evidence="2">
    <location>
        <begin position="59"/>
        <end position="153"/>
    </location>
</feature>
<evidence type="ECO:0008006" key="5">
    <source>
        <dbReference type="Google" id="ProtNLM"/>
    </source>
</evidence>
<proteinExistence type="predicted"/>
<gene>
    <name evidence="3" type="ORF">GCM10009613_08340</name>
</gene>
<name>A0ABN1XKQ4_9PSEU</name>
<protein>
    <recommendedName>
        <fullName evidence="5">DUF559 domain-containing protein</fullName>
    </recommendedName>
</protein>
<dbReference type="EMBL" id="BAAAJK010000003">
    <property type="protein sequence ID" value="GAA1381739.1"/>
    <property type="molecule type" value="Genomic_DNA"/>
</dbReference>
<dbReference type="InterPro" id="IPR018547">
    <property type="entry name" value="AbiEi_C"/>
</dbReference>
<evidence type="ECO:0000313" key="4">
    <source>
        <dbReference type="Proteomes" id="UP001501414"/>
    </source>
</evidence>
<organism evidence="3 4">
    <name type="scientific">Pseudonocardia kongjuensis</name>
    <dbReference type="NCBI Taxonomy" id="102227"/>
    <lineage>
        <taxon>Bacteria</taxon>
        <taxon>Bacillati</taxon>
        <taxon>Actinomycetota</taxon>
        <taxon>Actinomycetes</taxon>
        <taxon>Pseudonocardiales</taxon>
        <taxon>Pseudonocardiaceae</taxon>
        <taxon>Pseudonocardia</taxon>
    </lineage>
</organism>
<dbReference type="InterPro" id="IPR007569">
    <property type="entry name" value="DUF559"/>
</dbReference>
<dbReference type="Pfam" id="PF09407">
    <property type="entry name" value="AbiEi_1"/>
    <property type="match status" value="1"/>
</dbReference>
<evidence type="ECO:0000313" key="3">
    <source>
        <dbReference type="EMBL" id="GAA1381739.1"/>
    </source>
</evidence>
<dbReference type="Proteomes" id="UP001501414">
    <property type="component" value="Unassembled WGS sequence"/>
</dbReference>
<feature type="domain" description="DUF559" evidence="1">
    <location>
        <begin position="229"/>
        <end position="287"/>
    </location>
</feature>
<reference evidence="3 4" key="1">
    <citation type="journal article" date="2019" name="Int. J. Syst. Evol. Microbiol.">
        <title>The Global Catalogue of Microorganisms (GCM) 10K type strain sequencing project: providing services to taxonomists for standard genome sequencing and annotation.</title>
        <authorList>
            <consortium name="The Broad Institute Genomics Platform"/>
            <consortium name="The Broad Institute Genome Sequencing Center for Infectious Disease"/>
            <person name="Wu L."/>
            <person name="Ma J."/>
        </authorList>
    </citation>
    <scope>NUCLEOTIDE SEQUENCE [LARGE SCALE GENOMIC DNA]</scope>
    <source>
        <strain evidence="3 4">JCM 11896</strain>
    </source>
</reference>
<dbReference type="Gene3D" id="3.40.960.10">
    <property type="entry name" value="VSR Endonuclease"/>
    <property type="match status" value="1"/>
</dbReference>
<evidence type="ECO:0000259" key="1">
    <source>
        <dbReference type="Pfam" id="PF04480"/>
    </source>
</evidence>